<organism evidence="1 2">
    <name type="scientific">Dioscorea alata</name>
    <name type="common">Purple yam</name>
    <dbReference type="NCBI Taxonomy" id="55571"/>
    <lineage>
        <taxon>Eukaryota</taxon>
        <taxon>Viridiplantae</taxon>
        <taxon>Streptophyta</taxon>
        <taxon>Embryophyta</taxon>
        <taxon>Tracheophyta</taxon>
        <taxon>Spermatophyta</taxon>
        <taxon>Magnoliopsida</taxon>
        <taxon>Liliopsida</taxon>
        <taxon>Dioscoreales</taxon>
        <taxon>Dioscoreaceae</taxon>
        <taxon>Dioscorea</taxon>
    </lineage>
</organism>
<keyword evidence="2" id="KW-1185">Reference proteome</keyword>
<reference evidence="2" key="1">
    <citation type="journal article" date="2022" name="Nat. Commun.">
        <title>Chromosome evolution and the genetic basis of agronomically important traits in greater yam.</title>
        <authorList>
            <person name="Bredeson J.V."/>
            <person name="Lyons J.B."/>
            <person name="Oniyinde I.O."/>
            <person name="Okereke N.R."/>
            <person name="Kolade O."/>
            <person name="Nnabue I."/>
            <person name="Nwadili C.O."/>
            <person name="Hribova E."/>
            <person name="Parker M."/>
            <person name="Nwogha J."/>
            <person name="Shu S."/>
            <person name="Carlson J."/>
            <person name="Kariba R."/>
            <person name="Muthemba S."/>
            <person name="Knop K."/>
            <person name="Barton G.J."/>
            <person name="Sherwood A.V."/>
            <person name="Lopez-Montes A."/>
            <person name="Asiedu R."/>
            <person name="Jamnadass R."/>
            <person name="Muchugi A."/>
            <person name="Goodstein D."/>
            <person name="Egesi C.N."/>
            <person name="Featherston J."/>
            <person name="Asfaw A."/>
            <person name="Simpson G.G."/>
            <person name="Dolezel J."/>
            <person name="Hendre P.S."/>
            <person name="Van Deynze A."/>
            <person name="Kumar P.L."/>
            <person name="Obidiegwu J.E."/>
            <person name="Bhattacharjee R."/>
            <person name="Rokhsar D.S."/>
        </authorList>
    </citation>
    <scope>NUCLEOTIDE SEQUENCE [LARGE SCALE GENOMIC DNA]</scope>
    <source>
        <strain evidence="2">cv. TDa95/00328</strain>
    </source>
</reference>
<dbReference type="EMBL" id="CM037011">
    <property type="protein sequence ID" value="KAH7691858.1"/>
    <property type="molecule type" value="Genomic_DNA"/>
</dbReference>
<protein>
    <submittedName>
        <fullName evidence="1">Uncharacterized protein</fullName>
    </submittedName>
</protein>
<evidence type="ECO:0000313" key="1">
    <source>
        <dbReference type="EMBL" id="KAH7691858.1"/>
    </source>
</evidence>
<name>A0ACB7WSR3_DIOAL</name>
<gene>
    <name evidence="1" type="ORF">IHE45_01G025600</name>
</gene>
<sequence length="103" mass="11547">MDAMCLEASDGEKKRRVYGLGSHASSLYQESFCSGATSAPPPSSASAIPPEIVSEMKGMKKKMIDLEEKNQSLMQENQNTMRKMRRKWMHIRMMMQSGLGQTS</sequence>
<accession>A0ACB7WSR3</accession>
<dbReference type="Proteomes" id="UP000827976">
    <property type="component" value="Chromosome 1"/>
</dbReference>
<comment type="caution">
    <text evidence="1">The sequence shown here is derived from an EMBL/GenBank/DDBJ whole genome shotgun (WGS) entry which is preliminary data.</text>
</comment>
<proteinExistence type="predicted"/>
<evidence type="ECO:0000313" key="2">
    <source>
        <dbReference type="Proteomes" id="UP000827976"/>
    </source>
</evidence>